<accession>A0A8J3R3B8</accession>
<comment type="caution">
    <text evidence="1">The sequence shown here is derived from an EMBL/GenBank/DDBJ whole genome shotgun (WGS) entry which is preliminary data.</text>
</comment>
<name>A0A8J3R3B8_9ACTN</name>
<evidence type="ECO:0000313" key="1">
    <source>
        <dbReference type="EMBL" id="GIH19341.1"/>
    </source>
</evidence>
<sequence>MAMATASKALTMLRQRAHRYRHVAGKDHLVTLMADPAGLAWTACDSATKLTIRSSLWGVRHLLDVGDVGMHEG</sequence>
<keyword evidence="2" id="KW-1185">Reference proteome</keyword>
<dbReference type="EMBL" id="BONZ01000079">
    <property type="protein sequence ID" value="GIH19341.1"/>
    <property type="molecule type" value="Genomic_DNA"/>
</dbReference>
<dbReference type="RefSeq" id="WP_203922810.1">
    <property type="nucleotide sequence ID" value="NZ_BONZ01000079.1"/>
</dbReference>
<evidence type="ECO:0000313" key="2">
    <source>
        <dbReference type="Proteomes" id="UP000642748"/>
    </source>
</evidence>
<gene>
    <name evidence="1" type="ORF">Raf01_75130</name>
</gene>
<dbReference type="Proteomes" id="UP000642748">
    <property type="component" value="Unassembled WGS sequence"/>
</dbReference>
<reference evidence="1" key="1">
    <citation type="submission" date="2021-01" db="EMBL/GenBank/DDBJ databases">
        <title>Whole genome shotgun sequence of Rugosimonospora africana NBRC 104875.</title>
        <authorList>
            <person name="Komaki H."/>
            <person name="Tamura T."/>
        </authorList>
    </citation>
    <scope>NUCLEOTIDE SEQUENCE</scope>
    <source>
        <strain evidence="1">NBRC 104875</strain>
    </source>
</reference>
<organism evidence="1 2">
    <name type="scientific">Rugosimonospora africana</name>
    <dbReference type="NCBI Taxonomy" id="556532"/>
    <lineage>
        <taxon>Bacteria</taxon>
        <taxon>Bacillati</taxon>
        <taxon>Actinomycetota</taxon>
        <taxon>Actinomycetes</taxon>
        <taxon>Micromonosporales</taxon>
        <taxon>Micromonosporaceae</taxon>
        <taxon>Rugosimonospora</taxon>
    </lineage>
</organism>
<protein>
    <submittedName>
        <fullName evidence="1">Uncharacterized protein</fullName>
    </submittedName>
</protein>
<dbReference type="AlphaFoldDB" id="A0A8J3R3B8"/>
<proteinExistence type="predicted"/>